<gene>
    <name evidence="1" type="ORF">EA658_14480</name>
</gene>
<keyword evidence="1" id="KW-0378">Hydrolase</keyword>
<evidence type="ECO:0000313" key="2">
    <source>
        <dbReference type="Proteomes" id="UP000293089"/>
    </source>
</evidence>
<accession>A0ABY1WBG6</accession>
<dbReference type="Proteomes" id="UP000293089">
    <property type="component" value="Unassembled WGS sequence"/>
</dbReference>
<comment type="caution">
    <text evidence="1">The sequence shown here is derived from an EMBL/GenBank/DDBJ whole genome shotgun (WGS) entry which is preliminary data.</text>
</comment>
<dbReference type="Pfam" id="PF09549">
    <property type="entry name" value="RE_Bpu10I"/>
    <property type="match status" value="1"/>
</dbReference>
<name>A0ABY1WBG6_9GAMM</name>
<dbReference type="GO" id="GO:0004519">
    <property type="term" value="F:endonuclease activity"/>
    <property type="evidence" value="ECO:0007669"/>
    <property type="project" value="UniProtKB-KW"/>
</dbReference>
<keyword evidence="1" id="KW-0540">Nuclease</keyword>
<keyword evidence="1" id="KW-0255">Endonuclease</keyword>
<reference evidence="1 2" key="1">
    <citation type="submission" date="2019-02" db="EMBL/GenBank/DDBJ databases">
        <title>WGS of Pseudoxanthomonas species novum from clinical isolates.</title>
        <authorList>
            <person name="Bernier A.-M."/>
            <person name="Bernard K."/>
            <person name="Vachon A."/>
        </authorList>
    </citation>
    <scope>NUCLEOTIDE SEQUENCE [LARGE SCALE GENOMIC DNA]</scope>
    <source>
        <strain evidence="2">NML 170316</strain>
    </source>
</reference>
<evidence type="ECO:0000313" key="1">
    <source>
        <dbReference type="EMBL" id="TAA18325.1"/>
    </source>
</evidence>
<dbReference type="EMBL" id="SHME01000004">
    <property type="protein sequence ID" value="TAA18325.1"/>
    <property type="molecule type" value="Genomic_DNA"/>
</dbReference>
<organism evidence="1 2">
    <name type="scientific">Pseudoxanthomonas winnipegensis</name>
    <dbReference type="NCBI Taxonomy" id="2480810"/>
    <lineage>
        <taxon>Bacteria</taxon>
        <taxon>Pseudomonadati</taxon>
        <taxon>Pseudomonadota</taxon>
        <taxon>Gammaproteobacteria</taxon>
        <taxon>Lysobacterales</taxon>
        <taxon>Lysobacteraceae</taxon>
        <taxon>Pseudoxanthomonas</taxon>
    </lineage>
</organism>
<protein>
    <submittedName>
        <fullName evidence="1">Bpu10I family restriction endonuclease</fullName>
    </submittedName>
</protein>
<dbReference type="InterPro" id="IPR018577">
    <property type="entry name" value="Restrct_endonuc_II_Bpu10I"/>
</dbReference>
<sequence>MWTRLVSLGERLVLKHCFRLWVRRTMQLMKRSEMPITDETELQEVPAIAESAFVTSRTPHKDKLVAAIQNKKAEDDVAVLEAALAAYEEWITALSSLKTKGRQRVDEMTSLLNAYKNHLEVDLILEKGSPFLTRQKGQMKLDNSVLEEFFMHLVRDEIIDGLPKSDYLVGPQRAFMSLAFMPGSFESLFKKPDVVIKSKDQDFIIGANINYSFSAGVEDVSGENVQSGTFAIAAMAAECKVNLDKTMFQEAAGTAARLKQGCPFAKYYLIVEYLDMTPEDVRLTAIDNVFLLRKAKRLPYEKRTDLASVRAQRDLNPISSDVIWKIVEEIQSTVKAVWYDPEEVFARGSFA</sequence>
<keyword evidence="2" id="KW-1185">Reference proteome</keyword>
<proteinExistence type="predicted"/>